<dbReference type="Proteomes" id="UP001202922">
    <property type="component" value="Unassembled WGS sequence"/>
</dbReference>
<comment type="subcellular location">
    <subcellularLocation>
        <location evidence="2">Cytoplasm</location>
    </subcellularLocation>
</comment>
<dbReference type="Pfam" id="PF00121">
    <property type="entry name" value="TIM"/>
    <property type="match status" value="1"/>
</dbReference>
<gene>
    <name evidence="3" type="ORF">L0M17_07340</name>
</gene>
<name>A0ABS9TZE9_9MICC</name>
<dbReference type="CDD" id="cd00311">
    <property type="entry name" value="TIM"/>
    <property type="match status" value="1"/>
</dbReference>
<comment type="catalytic activity">
    <reaction evidence="2">
        <text>D-glyceraldehyde 3-phosphate = dihydroxyacetone phosphate</text>
        <dbReference type="Rhea" id="RHEA:18585"/>
        <dbReference type="ChEBI" id="CHEBI:57642"/>
        <dbReference type="ChEBI" id="CHEBI:59776"/>
        <dbReference type="EC" id="5.3.1.1"/>
    </reaction>
</comment>
<comment type="pathway">
    <text evidence="2">Carbohydrate biosynthesis; gluconeogenesis.</text>
</comment>
<dbReference type="GO" id="GO:0016853">
    <property type="term" value="F:isomerase activity"/>
    <property type="evidence" value="ECO:0007669"/>
    <property type="project" value="UniProtKB-KW"/>
</dbReference>
<dbReference type="InterPro" id="IPR035990">
    <property type="entry name" value="TIM_sf"/>
</dbReference>
<reference evidence="3 4" key="1">
    <citation type="submission" date="2022-03" db="EMBL/GenBank/DDBJ databases">
        <title>Sinomonas sp. isolated from a soil.</title>
        <authorList>
            <person name="Han J."/>
            <person name="Kim D.-U."/>
        </authorList>
    </citation>
    <scope>NUCLEOTIDE SEQUENCE [LARGE SCALE GENOMIC DNA]</scope>
    <source>
        <strain evidence="3 4">5-5</strain>
    </source>
</reference>
<accession>A0ABS9TZE9</accession>
<keyword evidence="1 2" id="KW-0413">Isomerase</keyword>
<evidence type="ECO:0000313" key="4">
    <source>
        <dbReference type="Proteomes" id="UP001202922"/>
    </source>
</evidence>
<keyword evidence="4" id="KW-1185">Reference proteome</keyword>
<keyword evidence="2" id="KW-0963">Cytoplasm</keyword>
<dbReference type="EMBL" id="JAKZBV010000001">
    <property type="protein sequence ID" value="MCH6469801.1"/>
    <property type="molecule type" value="Genomic_DNA"/>
</dbReference>
<evidence type="ECO:0000313" key="3">
    <source>
        <dbReference type="EMBL" id="MCH6469801.1"/>
    </source>
</evidence>
<dbReference type="PANTHER" id="PTHR21139">
    <property type="entry name" value="TRIOSEPHOSPHATE ISOMERASE"/>
    <property type="match status" value="1"/>
</dbReference>
<dbReference type="Gene3D" id="3.20.20.70">
    <property type="entry name" value="Aldolase class I"/>
    <property type="match status" value="1"/>
</dbReference>
<dbReference type="PROSITE" id="PS51440">
    <property type="entry name" value="TIM_2"/>
    <property type="match status" value="1"/>
</dbReference>
<organism evidence="3 4">
    <name type="scientific">Sinomonas terrae</name>
    <dbReference type="NCBI Taxonomy" id="2908838"/>
    <lineage>
        <taxon>Bacteria</taxon>
        <taxon>Bacillati</taxon>
        <taxon>Actinomycetota</taxon>
        <taxon>Actinomycetes</taxon>
        <taxon>Micrococcales</taxon>
        <taxon>Micrococcaceae</taxon>
        <taxon>Sinomonas</taxon>
    </lineage>
</organism>
<keyword evidence="2" id="KW-0312">Gluconeogenesis</keyword>
<dbReference type="InterPro" id="IPR013785">
    <property type="entry name" value="Aldolase_TIM"/>
</dbReference>
<dbReference type="EC" id="5.3.1.1" evidence="2"/>
<evidence type="ECO:0000256" key="1">
    <source>
        <dbReference type="ARBA" id="ARBA00023235"/>
    </source>
</evidence>
<comment type="similarity">
    <text evidence="2">Belongs to the triosephosphate isomerase family.</text>
</comment>
<dbReference type="InterPro" id="IPR000652">
    <property type="entry name" value="Triosephosphate_isomerase"/>
</dbReference>
<sequence length="262" mass="27592">MAPYLVGVSLKMYFSHARTLAWCSAVAEVARAHPAVRDGAAELFVIPSYLSVTAAVDLLRGVAAVGAQDLAMEDEGAFTGEVSGAEIAEVGCRVVEVGHAERRRLFGETDAVVRAKTDAALRNGLAPVLCVGEAERGDPESVAQECVRQVDDALSSARAAGRNGHVIVAYEPLWAIGADSPAEPDYIRSVCAHLRRHLDSSPDFAGSRVIYGGSARPGLLGEIADDVDGLFLGRFAHRAESLEEVLDEVLSTRAALQAAGGR</sequence>
<dbReference type="SUPFAM" id="SSF51351">
    <property type="entry name" value="Triosephosphate isomerase (TIM)"/>
    <property type="match status" value="1"/>
</dbReference>
<dbReference type="RefSeq" id="WP_241053251.1">
    <property type="nucleotide sequence ID" value="NZ_JAKZBV010000001.1"/>
</dbReference>
<comment type="pathway">
    <text evidence="2">Carbohydrate degradation; glycolysis; D-glyceraldehyde 3-phosphate from glycerone phosphate: step 1/1.</text>
</comment>
<evidence type="ECO:0000256" key="2">
    <source>
        <dbReference type="RuleBase" id="RU363013"/>
    </source>
</evidence>
<keyword evidence="2" id="KW-0324">Glycolysis</keyword>
<comment type="caution">
    <text evidence="3">The sequence shown here is derived from an EMBL/GenBank/DDBJ whole genome shotgun (WGS) entry which is preliminary data.</text>
</comment>
<dbReference type="PANTHER" id="PTHR21139:SF2">
    <property type="entry name" value="TRIOSEPHOSPHATE ISOMERASE"/>
    <property type="match status" value="1"/>
</dbReference>
<proteinExistence type="inferred from homology"/>
<comment type="subunit">
    <text evidence="2">Homodimer.</text>
</comment>
<protein>
    <recommendedName>
        <fullName evidence="2">Triosephosphate isomerase</fullName>
        <ecNumber evidence="2">5.3.1.1</ecNumber>
    </recommendedName>
</protein>